<feature type="region of interest" description="Disordered" evidence="1">
    <location>
        <begin position="1"/>
        <end position="22"/>
    </location>
</feature>
<dbReference type="AlphaFoldDB" id="A0A0B6WZU4"/>
<dbReference type="EMBL" id="CBXV010000006">
    <property type="protein sequence ID" value="CDM65834.1"/>
    <property type="molecule type" value="Genomic_DNA"/>
</dbReference>
<reference evidence="2 3" key="1">
    <citation type="submission" date="2013-12" db="EMBL/GenBank/DDBJ databases">
        <authorList>
            <person name="Stott M."/>
        </authorList>
    </citation>
    <scope>NUCLEOTIDE SEQUENCE [LARGE SCALE GENOMIC DNA]</scope>
    <source>
        <strain evidence="2 3">K22</strain>
    </source>
</reference>
<protein>
    <submittedName>
        <fullName evidence="2">Uncharacterized protein</fullName>
    </submittedName>
</protein>
<evidence type="ECO:0000313" key="2">
    <source>
        <dbReference type="EMBL" id="CDM65834.1"/>
    </source>
</evidence>
<sequence length="202" mass="24127">MSENNLSDREMSSHTRVGERDALDPESEFNELLLCLETARRAHDQLPPLTTYRHGWLARFEIWLKRKSKKLTHWYIWEQINFNSALCEALARISRLLYDQEQRLAHLQRIFPLKQRINTHEAADVPRDTAPNKRWEELERAIGERDSRFEMFREESRVHLKQISLEILELHSSISALREQIFKLAQELEELKANSLENLKRQ</sequence>
<evidence type="ECO:0000256" key="1">
    <source>
        <dbReference type="SAM" id="MobiDB-lite"/>
    </source>
</evidence>
<name>A0A0B6WZU4_9BACT</name>
<evidence type="ECO:0000313" key="3">
    <source>
        <dbReference type="Proteomes" id="UP000031518"/>
    </source>
</evidence>
<dbReference type="Proteomes" id="UP000031518">
    <property type="component" value="Unassembled WGS sequence"/>
</dbReference>
<accession>A0A0B6WZU4</accession>
<proteinExistence type="predicted"/>
<reference evidence="2 3" key="2">
    <citation type="submission" date="2015-01" db="EMBL/GenBank/DDBJ databases">
        <title>Complete genome sequence of Pyrinomonas methylaliphatogenes type strain K22T.</title>
        <authorList>
            <person name="Lee K.C.Y."/>
            <person name="Power J.F."/>
            <person name="Dunfield P.F."/>
            <person name="Morgan X.C."/>
            <person name="Huttenhower C."/>
            <person name="Stott M.B."/>
        </authorList>
    </citation>
    <scope>NUCLEOTIDE SEQUENCE [LARGE SCALE GENOMIC DNA]</scope>
    <source>
        <strain evidence="2 3">K22</strain>
    </source>
</reference>
<gene>
    <name evidence="2" type="ORF">PYK22_01841</name>
</gene>
<dbReference type="STRING" id="454194.PYK22_01841"/>
<dbReference type="RefSeq" id="WP_157770784.1">
    <property type="nucleotide sequence ID" value="NZ_CBXV010000006.1"/>
</dbReference>
<keyword evidence="3" id="KW-1185">Reference proteome</keyword>
<organism evidence="2 3">
    <name type="scientific">Pyrinomonas methylaliphatogenes</name>
    <dbReference type="NCBI Taxonomy" id="454194"/>
    <lineage>
        <taxon>Bacteria</taxon>
        <taxon>Pseudomonadati</taxon>
        <taxon>Acidobacteriota</taxon>
        <taxon>Blastocatellia</taxon>
        <taxon>Blastocatellales</taxon>
        <taxon>Pyrinomonadaceae</taxon>
        <taxon>Pyrinomonas</taxon>
    </lineage>
</organism>